<evidence type="ECO:0000256" key="1">
    <source>
        <dbReference type="ARBA" id="ARBA00023015"/>
    </source>
</evidence>
<dbReference type="Pfam" id="PF12833">
    <property type="entry name" value="HTH_18"/>
    <property type="match status" value="1"/>
</dbReference>
<dbReference type="SMART" id="SM00342">
    <property type="entry name" value="HTH_ARAC"/>
    <property type="match status" value="1"/>
</dbReference>
<evidence type="ECO:0000313" key="8">
    <source>
        <dbReference type="Proteomes" id="UP000186666"/>
    </source>
</evidence>
<dbReference type="RefSeq" id="WP_068585165.1">
    <property type="nucleotide sequence ID" value="NZ_FTNK01000004.1"/>
</dbReference>
<gene>
    <name evidence="7" type="ORF">SAMN05421578_104340</name>
</gene>
<dbReference type="InterPro" id="IPR001789">
    <property type="entry name" value="Sig_transdc_resp-reg_receiver"/>
</dbReference>
<dbReference type="PRINTS" id="PR00032">
    <property type="entry name" value="HTHARAC"/>
</dbReference>
<dbReference type="CDD" id="cd17536">
    <property type="entry name" value="REC_YesN-like"/>
    <property type="match status" value="1"/>
</dbReference>
<protein>
    <submittedName>
        <fullName evidence="7">Two-component system, response regulator YesN</fullName>
    </submittedName>
</protein>
<comment type="caution">
    <text evidence="7">The sequence shown here is derived from an EMBL/GenBank/DDBJ whole genome shotgun (WGS) entry which is preliminary data.</text>
</comment>
<sequence>MYRLLIVDDEPLIMNGLVKLCSRLTEIELEVYSASSSQEALMWLGRTKMDIVLSDIRMPGMSGLELHQEIIKQWPKCKVIFLTGYSDFSYIQQAIRQGGVDYILKTEGNSKIVETITRVARDLDEERLLDSLLIQSKQKEMIVLPYLQKQYMNELVQGDLKAVDSIQEKFAELQIQLDDSVPCLLVIARIDDWRELHSSTDRALFHYALDNITSELLSPLTKMLSMNFGKNKMVWFMQPNDSTRSPEGWTRTILFVREMLEEIQQTCLKLLKLPISLALASDAVAWTEVPQKFELLNLLFHSGLGIGKELILLEPKGMTIRQENQGELRLTTIHFNKIEYLRACMENGQDNSFFVTLEELLSFASLAGPFPSDIQMELYFLLVSVFLPHGLQHSISNAPSNEDLGRFTQFERYESWHQICEEFMLISKGIFERKMVGMNMQEHELIKKIQNYITSHMSSDISLTKIGEVVGHNPSYLSRVYKKLTGQGLSTYINEVRLEKSKSMLEQNRLKVNDISMELGFLSSQYFYRFFKKATNLTPQEYRDLKKN</sequence>
<dbReference type="Gene3D" id="1.10.10.60">
    <property type="entry name" value="Homeodomain-like"/>
    <property type="match status" value="2"/>
</dbReference>
<keyword evidence="1" id="KW-0805">Transcription regulation</keyword>
<dbReference type="Pfam" id="PF00072">
    <property type="entry name" value="Response_reg"/>
    <property type="match status" value="1"/>
</dbReference>
<dbReference type="PANTHER" id="PTHR43280:SF2">
    <property type="entry name" value="HTH-TYPE TRANSCRIPTIONAL REGULATOR EXSA"/>
    <property type="match status" value="1"/>
</dbReference>
<dbReference type="Proteomes" id="UP000186666">
    <property type="component" value="Unassembled WGS sequence"/>
</dbReference>
<dbReference type="PROSITE" id="PS50110">
    <property type="entry name" value="RESPONSE_REGULATORY"/>
    <property type="match status" value="1"/>
</dbReference>
<proteinExistence type="predicted"/>
<organism evidence="7 8">
    <name type="scientific">Paenibacillus macquariensis</name>
    <dbReference type="NCBI Taxonomy" id="948756"/>
    <lineage>
        <taxon>Bacteria</taxon>
        <taxon>Bacillati</taxon>
        <taxon>Bacillota</taxon>
        <taxon>Bacilli</taxon>
        <taxon>Bacillales</taxon>
        <taxon>Paenibacillaceae</taxon>
        <taxon>Paenibacillus</taxon>
    </lineage>
</organism>
<keyword evidence="4" id="KW-0597">Phosphoprotein</keyword>
<dbReference type="InterPro" id="IPR020449">
    <property type="entry name" value="Tscrpt_reg_AraC-type_HTH"/>
</dbReference>
<dbReference type="PANTHER" id="PTHR43280">
    <property type="entry name" value="ARAC-FAMILY TRANSCRIPTIONAL REGULATOR"/>
    <property type="match status" value="1"/>
</dbReference>
<dbReference type="EMBL" id="FTNK01000004">
    <property type="protein sequence ID" value="SIQ85075.1"/>
    <property type="molecule type" value="Genomic_DNA"/>
</dbReference>
<dbReference type="SUPFAM" id="SSF52172">
    <property type="entry name" value="CheY-like"/>
    <property type="match status" value="1"/>
</dbReference>
<dbReference type="PROSITE" id="PS00041">
    <property type="entry name" value="HTH_ARAC_FAMILY_1"/>
    <property type="match status" value="1"/>
</dbReference>
<dbReference type="InterPro" id="IPR011006">
    <property type="entry name" value="CheY-like_superfamily"/>
</dbReference>
<feature type="modified residue" description="4-aspartylphosphate" evidence="4">
    <location>
        <position position="55"/>
    </location>
</feature>
<keyword evidence="2" id="KW-0238">DNA-binding</keyword>
<evidence type="ECO:0000313" key="7">
    <source>
        <dbReference type="EMBL" id="SIQ85075.1"/>
    </source>
</evidence>
<name>A0ABY1JVQ1_9BACL</name>
<keyword evidence="3" id="KW-0804">Transcription</keyword>
<evidence type="ECO:0000259" key="5">
    <source>
        <dbReference type="PROSITE" id="PS01124"/>
    </source>
</evidence>
<dbReference type="SUPFAM" id="SSF46689">
    <property type="entry name" value="Homeodomain-like"/>
    <property type="match status" value="2"/>
</dbReference>
<dbReference type="SMART" id="SM00448">
    <property type="entry name" value="REC"/>
    <property type="match status" value="1"/>
</dbReference>
<keyword evidence="8" id="KW-1185">Reference proteome</keyword>
<evidence type="ECO:0000256" key="2">
    <source>
        <dbReference type="ARBA" id="ARBA00023125"/>
    </source>
</evidence>
<dbReference type="Gene3D" id="3.40.50.2300">
    <property type="match status" value="1"/>
</dbReference>
<dbReference type="InterPro" id="IPR018062">
    <property type="entry name" value="HTH_AraC-typ_CS"/>
</dbReference>
<evidence type="ECO:0000256" key="3">
    <source>
        <dbReference type="ARBA" id="ARBA00023163"/>
    </source>
</evidence>
<dbReference type="InterPro" id="IPR009057">
    <property type="entry name" value="Homeodomain-like_sf"/>
</dbReference>
<evidence type="ECO:0000259" key="6">
    <source>
        <dbReference type="PROSITE" id="PS50110"/>
    </source>
</evidence>
<evidence type="ECO:0000256" key="4">
    <source>
        <dbReference type="PROSITE-ProRule" id="PRU00169"/>
    </source>
</evidence>
<dbReference type="InterPro" id="IPR018060">
    <property type="entry name" value="HTH_AraC"/>
</dbReference>
<feature type="domain" description="Response regulatory" evidence="6">
    <location>
        <begin position="3"/>
        <end position="120"/>
    </location>
</feature>
<feature type="domain" description="HTH araC/xylS-type" evidence="5">
    <location>
        <begin position="447"/>
        <end position="545"/>
    </location>
</feature>
<dbReference type="PROSITE" id="PS01124">
    <property type="entry name" value="HTH_ARAC_FAMILY_2"/>
    <property type="match status" value="1"/>
</dbReference>
<accession>A0ABY1JVQ1</accession>
<reference evidence="7 8" key="1">
    <citation type="submission" date="2017-01" db="EMBL/GenBank/DDBJ databases">
        <authorList>
            <person name="Varghese N."/>
            <person name="Submissions S."/>
        </authorList>
    </citation>
    <scope>NUCLEOTIDE SEQUENCE [LARGE SCALE GENOMIC DNA]</scope>
    <source>
        <strain evidence="7 8">ATCC 23464</strain>
    </source>
</reference>